<dbReference type="GO" id="GO:0016491">
    <property type="term" value="F:oxidoreductase activity"/>
    <property type="evidence" value="ECO:0007669"/>
    <property type="project" value="UniProtKB-KW"/>
</dbReference>
<dbReference type="PANTHER" id="PTHR43401:SF2">
    <property type="entry name" value="L-THREONINE 3-DEHYDROGENASE"/>
    <property type="match status" value="1"/>
</dbReference>
<dbReference type="PANTHER" id="PTHR43401">
    <property type="entry name" value="L-THREONINE 3-DEHYDROGENASE"/>
    <property type="match status" value="1"/>
</dbReference>
<gene>
    <name evidence="2" type="ORF">SDC9_211880</name>
</gene>
<sequence length="121" mass="13586">MELTDGFGFGSVIEASGSVRAVSPALDIVCKGGTVVYFSMYPNYYEMPVNLFKYLYYRGITLRGFLNSPFSFYRAVDLLPRLNLKALIHKVYPIEKAVQAFEAQATGKYAKILIHCNPDLT</sequence>
<accession>A0A645JMX8</accession>
<reference evidence="2" key="1">
    <citation type="submission" date="2019-08" db="EMBL/GenBank/DDBJ databases">
        <authorList>
            <person name="Kucharzyk K."/>
            <person name="Murdoch R.W."/>
            <person name="Higgins S."/>
            <person name="Loffler F."/>
        </authorList>
    </citation>
    <scope>NUCLEOTIDE SEQUENCE</scope>
</reference>
<dbReference type="EC" id="1.1.1.301" evidence="2"/>
<keyword evidence="1 2" id="KW-0560">Oxidoreductase</keyword>
<proteinExistence type="predicted"/>
<protein>
    <submittedName>
        <fullName evidence="2">D-arabitol-phosphate dehydrogenase</fullName>
        <ecNumber evidence="2">1.1.1.301</ecNumber>
    </submittedName>
</protein>
<name>A0A645JMX8_9ZZZZ</name>
<dbReference type="Gene3D" id="3.90.180.10">
    <property type="entry name" value="Medium-chain alcohol dehydrogenases, catalytic domain"/>
    <property type="match status" value="1"/>
</dbReference>
<dbReference type="InterPro" id="IPR050129">
    <property type="entry name" value="Zn_alcohol_dh"/>
</dbReference>
<organism evidence="2">
    <name type="scientific">bioreactor metagenome</name>
    <dbReference type="NCBI Taxonomy" id="1076179"/>
    <lineage>
        <taxon>unclassified sequences</taxon>
        <taxon>metagenomes</taxon>
        <taxon>ecological metagenomes</taxon>
    </lineage>
</organism>
<dbReference type="Gene3D" id="3.40.50.720">
    <property type="entry name" value="NAD(P)-binding Rossmann-like Domain"/>
    <property type="match status" value="1"/>
</dbReference>
<dbReference type="SUPFAM" id="SSF51735">
    <property type="entry name" value="NAD(P)-binding Rossmann-fold domains"/>
    <property type="match status" value="1"/>
</dbReference>
<dbReference type="InterPro" id="IPR036291">
    <property type="entry name" value="NAD(P)-bd_dom_sf"/>
</dbReference>
<dbReference type="AlphaFoldDB" id="A0A645JMX8"/>
<evidence type="ECO:0000256" key="1">
    <source>
        <dbReference type="ARBA" id="ARBA00023002"/>
    </source>
</evidence>
<dbReference type="EMBL" id="VSSQ01144538">
    <property type="protein sequence ID" value="MPN64109.1"/>
    <property type="molecule type" value="Genomic_DNA"/>
</dbReference>
<comment type="caution">
    <text evidence="2">The sequence shown here is derived from an EMBL/GenBank/DDBJ whole genome shotgun (WGS) entry which is preliminary data.</text>
</comment>
<evidence type="ECO:0000313" key="2">
    <source>
        <dbReference type="EMBL" id="MPN64109.1"/>
    </source>
</evidence>